<organism evidence="9 10">
    <name type="scientific">Microbacterium immunditiarum</name>
    <dbReference type="NCBI Taxonomy" id="337480"/>
    <lineage>
        <taxon>Bacteria</taxon>
        <taxon>Bacillati</taxon>
        <taxon>Actinomycetota</taxon>
        <taxon>Actinomycetes</taxon>
        <taxon>Micrococcales</taxon>
        <taxon>Microbacteriaceae</taxon>
        <taxon>Microbacterium</taxon>
    </lineage>
</organism>
<feature type="transmembrane region" description="Helical" evidence="7">
    <location>
        <begin position="138"/>
        <end position="157"/>
    </location>
</feature>
<dbReference type="InterPro" id="IPR036259">
    <property type="entry name" value="MFS_trans_sf"/>
</dbReference>
<sequence length="472" mass="47903">MSILLPAISEDTGTSVDTLQWAVTGYSLMGAAVIVTSGSLGDVFGRKKVFQLGLLLFVASCVFIALSTTGLAVIVGRIIQGAAGATILACGLSILTVANEGREQLRAVSLWGAAAAIGAAAGPLVGGVLVDFTGWQGLFWIDAVVAVVCMVISYFAIQESRDEGRSRSIDYLGTVLVALTLSPIVLATAQGPQWGWVSIPTLVCVVVSVASGFAFVFTEKRVAVPLLDLALLRNVVLVASTAAILIGAGTINGLMYLLSLYFQNPDALGMTPFQAGLAMLPATVGLVVVAPLVPRFAAKIGGRKVVALGFLITAIGFAVVGFVQPSWLYLSFVLPLIAIAVGMGLSNGPASAAATASVSQEQVGAASGVSNMARYVGAAVATALAATIYSSVITARTDAGVDMSGALASGLAAASWVMAGLSLAGVLMAFLLRKHRMPRGTLADAAAAAAAHTHTLPTTASGAGEGAELPRR</sequence>
<name>A0A7Y9KM50_9MICO</name>
<protein>
    <submittedName>
        <fullName evidence="9">EmrB/QacA subfamily drug resistance transporter</fullName>
    </submittedName>
</protein>
<dbReference type="PANTHER" id="PTHR42718">
    <property type="entry name" value="MAJOR FACILITATOR SUPERFAMILY MULTIDRUG TRANSPORTER MFSC"/>
    <property type="match status" value="1"/>
</dbReference>
<dbReference type="Proteomes" id="UP000576969">
    <property type="component" value="Unassembled WGS sequence"/>
</dbReference>
<dbReference type="GO" id="GO:0022857">
    <property type="term" value="F:transmembrane transporter activity"/>
    <property type="evidence" value="ECO:0007669"/>
    <property type="project" value="InterPro"/>
</dbReference>
<keyword evidence="5 7" id="KW-1133">Transmembrane helix</keyword>
<feature type="transmembrane region" description="Helical" evidence="7">
    <location>
        <begin position="110"/>
        <end position="132"/>
    </location>
</feature>
<evidence type="ECO:0000256" key="6">
    <source>
        <dbReference type="ARBA" id="ARBA00023136"/>
    </source>
</evidence>
<dbReference type="Pfam" id="PF07690">
    <property type="entry name" value="MFS_1"/>
    <property type="match status" value="1"/>
</dbReference>
<accession>A0A7Y9KM50</accession>
<evidence type="ECO:0000256" key="7">
    <source>
        <dbReference type="SAM" id="Phobius"/>
    </source>
</evidence>
<evidence type="ECO:0000313" key="10">
    <source>
        <dbReference type="Proteomes" id="UP000576969"/>
    </source>
</evidence>
<feature type="transmembrane region" description="Helical" evidence="7">
    <location>
        <begin position="20"/>
        <end position="40"/>
    </location>
</feature>
<feature type="transmembrane region" description="Helical" evidence="7">
    <location>
        <begin position="52"/>
        <end position="72"/>
    </location>
</feature>
<dbReference type="CDD" id="cd17321">
    <property type="entry name" value="MFS_MMR_MDR_like"/>
    <property type="match status" value="1"/>
</dbReference>
<evidence type="ECO:0000256" key="1">
    <source>
        <dbReference type="ARBA" id="ARBA00004651"/>
    </source>
</evidence>
<evidence type="ECO:0000256" key="4">
    <source>
        <dbReference type="ARBA" id="ARBA00022692"/>
    </source>
</evidence>
<evidence type="ECO:0000313" key="9">
    <source>
        <dbReference type="EMBL" id="NYE20918.1"/>
    </source>
</evidence>
<comment type="caution">
    <text evidence="9">The sequence shown here is derived from an EMBL/GenBank/DDBJ whole genome shotgun (WGS) entry which is preliminary data.</text>
</comment>
<feature type="domain" description="Major facilitator superfamily (MFS) profile" evidence="8">
    <location>
        <begin position="1"/>
        <end position="437"/>
    </location>
</feature>
<dbReference type="Gene3D" id="1.20.1250.20">
    <property type="entry name" value="MFS general substrate transporter like domains"/>
    <property type="match status" value="1"/>
</dbReference>
<dbReference type="PROSITE" id="PS50850">
    <property type="entry name" value="MFS"/>
    <property type="match status" value="1"/>
</dbReference>
<keyword evidence="6 7" id="KW-0472">Membrane</keyword>
<feature type="transmembrane region" description="Helical" evidence="7">
    <location>
        <begin position="407"/>
        <end position="432"/>
    </location>
</feature>
<evidence type="ECO:0000259" key="8">
    <source>
        <dbReference type="PROSITE" id="PS50850"/>
    </source>
</evidence>
<dbReference type="InterPro" id="IPR011701">
    <property type="entry name" value="MFS"/>
</dbReference>
<feature type="transmembrane region" description="Helical" evidence="7">
    <location>
        <begin position="305"/>
        <end position="323"/>
    </location>
</feature>
<feature type="transmembrane region" description="Helical" evidence="7">
    <location>
        <begin position="78"/>
        <end position="98"/>
    </location>
</feature>
<feature type="transmembrane region" description="Helical" evidence="7">
    <location>
        <begin position="195"/>
        <end position="218"/>
    </location>
</feature>
<dbReference type="SUPFAM" id="SSF103473">
    <property type="entry name" value="MFS general substrate transporter"/>
    <property type="match status" value="1"/>
</dbReference>
<feature type="transmembrane region" description="Helical" evidence="7">
    <location>
        <begin position="375"/>
        <end position="395"/>
    </location>
</feature>
<feature type="transmembrane region" description="Helical" evidence="7">
    <location>
        <begin position="169"/>
        <end position="189"/>
    </location>
</feature>
<evidence type="ECO:0000256" key="3">
    <source>
        <dbReference type="ARBA" id="ARBA00022475"/>
    </source>
</evidence>
<reference evidence="9 10" key="1">
    <citation type="submission" date="2020-07" db="EMBL/GenBank/DDBJ databases">
        <title>Sequencing the genomes of 1000 actinobacteria strains.</title>
        <authorList>
            <person name="Klenk H.-P."/>
        </authorList>
    </citation>
    <scope>NUCLEOTIDE SEQUENCE [LARGE SCALE GENOMIC DNA]</scope>
    <source>
        <strain evidence="9 10">DSM 24662</strain>
    </source>
</reference>
<keyword evidence="3" id="KW-1003">Cell membrane</keyword>
<dbReference type="InterPro" id="IPR020846">
    <property type="entry name" value="MFS_dom"/>
</dbReference>
<dbReference type="AlphaFoldDB" id="A0A7Y9KM50"/>
<feature type="transmembrane region" description="Helical" evidence="7">
    <location>
        <begin position="273"/>
        <end position="293"/>
    </location>
</feature>
<evidence type="ECO:0000256" key="5">
    <source>
        <dbReference type="ARBA" id="ARBA00022989"/>
    </source>
</evidence>
<feature type="transmembrane region" description="Helical" evidence="7">
    <location>
        <begin position="230"/>
        <end position="261"/>
    </location>
</feature>
<keyword evidence="10" id="KW-1185">Reference proteome</keyword>
<dbReference type="PANTHER" id="PTHR42718:SF46">
    <property type="entry name" value="BLR6921 PROTEIN"/>
    <property type="match status" value="1"/>
</dbReference>
<comment type="subcellular location">
    <subcellularLocation>
        <location evidence="1">Cell membrane</location>
        <topology evidence="1">Multi-pass membrane protein</topology>
    </subcellularLocation>
</comment>
<dbReference type="Gene3D" id="1.20.1720.10">
    <property type="entry name" value="Multidrug resistance protein D"/>
    <property type="match status" value="1"/>
</dbReference>
<keyword evidence="4 7" id="KW-0812">Transmembrane</keyword>
<feature type="transmembrane region" description="Helical" evidence="7">
    <location>
        <begin position="329"/>
        <end position="354"/>
    </location>
</feature>
<gene>
    <name evidence="9" type="ORF">BJ991_002946</name>
</gene>
<proteinExistence type="predicted"/>
<dbReference type="GO" id="GO:0005886">
    <property type="term" value="C:plasma membrane"/>
    <property type="evidence" value="ECO:0007669"/>
    <property type="project" value="UniProtKB-SubCell"/>
</dbReference>
<keyword evidence="2" id="KW-0813">Transport</keyword>
<evidence type="ECO:0000256" key="2">
    <source>
        <dbReference type="ARBA" id="ARBA00022448"/>
    </source>
</evidence>
<dbReference type="EMBL" id="JACCBV010000001">
    <property type="protein sequence ID" value="NYE20918.1"/>
    <property type="molecule type" value="Genomic_DNA"/>
</dbReference>